<name>A0A0G0YYI8_9BACT</name>
<organism evidence="1 2">
    <name type="scientific">Candidatus Kuenenbacteria bacterium GW2011_GWA2_42_15</name>
    <dbReference type="NCBI Taxonomy" id="1618677"/>
    <lineage>
        <taxon>Bacteria</taxon>
        <taxon>Candidatus Kueneniibacteriota</taxon>
    </lineage>
</organism>
<proteinExistence type="predicted"/>
<reference evidence="1 2" key="1">
    <citation type="journal article" date="2015" name="Nature">
        <title>rRNA introns, odd ribosomes, and small enigmatic genomes across a large radiation of phyla.</title>
        <authorList>
            <person name="Brown C.T."/>
            <person name="Hug L.A."/>
            <person name="Thomas B.C."/>
            <person name="Sharon I."/>
            <person name="Castelle C.J."/>
            <person name="Singh A."/>
            <person name="Wilkins M.J."/>
            <person name="Williams K.H."/>
            <person name="Banfield J.F."/>
        </authorList>
    </citation>
    <scope>NUCLEOTIDE SEQUENCE [LARGE SCALE GENOMIC DNA]</scope>
</reference>
<accession>A0A0G0YYI8</accession>
<dbReference type="AlphaFoldDB" id="A0A0G0YYI8"/>
<sequence length="283" mass="31893">MFREGTNFFTRHSQKIKGGLEESEKYKGLTPAGVELAKKTATEGLKPIIDSLPPDAVMAILGGSDAVRTKSTAQIYGDALAELYQDDKNTVIRTKEQIADPEKSYLKIVKGLEQEIADNPDKKFVINFPLFIKEFSMKGRWTDEKGNLSPFTNKLLEAANQDDNQAVIKWVESQGEIDGIKGPNPTEVAQAYKQGFDRLREFATKHAPGRPVFVGGAEHSWDLDVFIAYMTHGKVDGESIRKIMGDKEEMIQETEPFYFRVEPDKIVSRYRGQDYEFALTDEN</sequence>
<gene>
    <name evidence="1" type="ORF">UV02_C0024G0002</name>
</gene>
<evidence type="ECO:0000313" key="1">
    <source>
        <dbReference type="EMBL" id="KKS41630.1"/>
    </source>
</evidence>
<protein>
    <submittedName>
        <fullName evidence="1">Uncharacterized protein</fullName>
    </submittedName>
</protein>
<dbReference type="EMBL" id="LCCW01000024">
    <property type="protein sequence ID" value="KKS41630.1"/>
    <property type="molecule type" value="Genomic_DNA"/>
</dbReference>
<dbReference type="Proteomes" id="UP000034516">
    <property type="component" value="Unassembled WGS sequence"/>
</dbReference>
<comment type="caution">
    <text evidence="1">The sequence shown here is derived from an EMBL/GenBank/DDBJ whole genome shotgun (WGS) entry which is preliminary data.</text>
</comment>
<evidence type="ECO:0000313" key="2">
    <source>
        <dbReference type="Proteomes" id="UP000034516"/>
    </source>
</evidence>